<evidence type="ECO:0000313" key="2">
    <source>
        <dbReference type="Proteomes" id="UP000001739"/>
    </source>
</evidence>
<dbReference type="KEGG" id="bpy:Bphyt_1686"/>
<reference evidence="1 2" key="1">
    <citation type="journal article" date="2011" name="J. Bacteriol.">
        <title>Complete genome sequence of the plant growth-promoting endophyte Burkholderia phytofirmans strain PsJN.</title>
        <authorList>
            <person name="Weilharter A."/>
            <person name="Mitter B."/>
            <person name="Shin M.V."/>
            <person name="Chain P.S."/>
            <person name="Nowak J."/>
            <person name="Sessitsch A."/>
        </authorList>
    </citation>
    <scope>NUCLEOTIDE SEQUENCE [LARGE SCALE GENOMIC DNA]</scope>
    <source>
        <strain evidence="2">DSM 17436 / LMG 22146 / PsJN</strain>
    </source>
</reference>
<organism evidence="1 2">
    <name type="scientific">Paraburkholderia phytofirmans (strain DSM 17436 / LMG 22146 / PsJN)</name>
    <name type="common">Burkholderia phytofirmans</name>
    <dbReference type="NCBI Taxonomy" id="398527"/>
    <lineage>
        <taxon>Bacteria</taxon>
        <taxon>Pseudomonadati</taxon>
        <taxon>Pseudomonadota</taxon>
        <taxon>Betaproteobacteria</taxon>
        <taxon>Burkholderiales</taxon>
        <taxon>Burkholderiaceae</taxon>
        <taxon>Paraburkholderia</taxon>
    </lineage>
</organism>
<sequence>MVMSRVLHNWIFVGTHAYDEYTFVPWLDKNVYRRTVELSRVCLQ</sequence>
<gene>
    <name evidence="1" type="ordered locus">Bphyt_1686</name>
</gene>
<name>B2T3D4_PARPJ</name>
<evidence type="ECO:0000313" key="1">
    <source>
        <dbReference type="EMBL" id="ACD16095.1"/>
    </source>
</evidence>
<protein>
    <submittedName>
        <fullName evidence="1">Uncharacterized protein</fullName>
    </submittedName>
</protein>
<accession>B2T3D4</accession>
<dbReference type="eggNOG" id="ENOG50317B4">
    <property type="taxonomic scope" value="Bacteria"/>
</dbReference>
<proteinExistence type="predicted"/>
<dbReference type="HOGENOM" id="CLU_3230699_0_0_4"/>
<dbReference type="Proteomes" id="UP000001739">
    <property type="component" value="Chromosome 1"/>
</dbReference>
<dbReference type="EMBL" id="CP001052">
    <property type="protein sequence ID" value="ACD16095.1"/>
    <property type="molecule type" value="Genomic_DNA"/>
</dbReference>
<dbReference type="STRING" id="398527.Bphyt_1686"/>
<dbReference type="AlphaFoldDB" id="B2T3D4"/>